<proteinExistence type="predicted"/>
<dbReference type="SUPFAM" id="SSF49785">
    <property type="entry name" value="Galactose-binding domain-like"/>
    <property type="match status" value="1"/>
</dbReference>
<protein>
    <submittedName>
        <fullName evidence="4">Alpha-(1-&gt;3)-arabinofuranosyltransferase family protein</fullName>
    </submittedName>
</protein>
<dbReference type="Pfam" id="PF11847">
    <property type="entry name" value="GT-C_AftD"/>
    <property type="match status" value="1"/>
</dbReference>
<feature type="transmembrane region" description="Helical" evidence="2">
    <location>
        <begin position="261"/>
        <end position="280"/>
    </location>
</feature>
<accession>A0ABW1QUP4</accession>
<keyword evidence="2" id="KW-1133">Transmembrane helix</keyword>
<feature type="transmembrane region" description="Helical" evidence="2">
    <location>
        <begin position="1301"/>
        <end position="1325"/>
    </location>
</feature>
<reference evidence="5" key="1">
    <citation type="journal article" date="2019" name="Int. J. Syst. Evol. Microbiol.">
        <title>The Global Catalogue of Microorganisms (GCM) 10K type strain sequencing project: providing services to taxonomists for standard genome sequencing and annotation.</title>
        <authorList>
            <consortium name="The Broad Institute Genomics Platform"/>
            <consortium name="The Broad Institute Genome Sequencing Center for Infectious Disease"/>
            <person name="Wu L."/>
            <person name="Ma J."/>
        </authorList>
    </citation>
    <scope>NUCLEOTIDE SEQUENCE [LARGE SCALE GENOMIC DNA]</scope>
    <source>
        <strain evidence="5">DFY28</strain>
    </source>
</reference>
<dbReference type="EMBL" id="JBHSQI010000003">
    <property type="protein sequence ID" value="MFC6153236.1"/>
    <property type="molecule type" value="Genomic_DNA"/>
</dbReference>
<comment type="caution">
    <text evidence="4">The sequence shown here is derived from an EMBL/GenBank/DDBJ whole genome shotgun (WGS) entry which is preliminary data.</text>
</comment>
<organism evidence="4 5">
    <name type="scientific">Nocardioides yefusunii</name>
    <dbReference type="NCBI Taxonomy" id="2500546"/>
    <lineage>
        <taxon>Bacteria</taxon>
        <taxon>Bacillati</taxon>
        <taxon>Actinomycetota</taxon>
        <taxon>Actinomycetes</taxon>
        <taxon>Propionibacteriales</taxon>
        <taxon>Nocardioidaceae</taxon>
        <taxon>Nocardioides</taxon>
    </lineage>
</organism>
<evidence type="ECO:0000313" key="5">
    <source>
        <dbReference type="Proteomes" id="UP001596098"/>
    </source>
</evidence>
<dbReference type="InterPro" id="IPR008979">
    <property type="entry name" value="Galactose-bd-like_sf"/>
</dbReference>
<feature type="transmembrane region" description="Helical" evidence="2">
    <location>
        <begin position="162"/>
        <end position="181"/>
    </location>
</feature>
<feature type="transmembrane region" description="Helical" evidence="2">
    <location>
        <begin position="337"/>
        <end position="354"/>
    </location>
</feature>
<evidence type="ECO:0000259" key="3">
    <source>
        <dbReference type="Pfam" id="PF11847"/>
    </source>
</evidence>
<feature type="transmembrane region" description="Helical" evidence="2">
    <location>
        <begin position="411"/>
        <end position="431"/>
    </location>
</feature>
<feature type="transmembrane region" description="Helical" evidence="2">
    <location>
        <begin position="236"/>
        <end position="255"/>
    </location>
</feature>
<evidence type="ECO:0000256" key="1">
    <source>
        <dbReference type="SAM" id="MobiDB-lite"/>
    </source>
</evidence>
<feature type="transmembrane region" description="Helical" evidence="2">
    <location>
        <begin position="1368"/>
        <end position="1386"/>
    </location>
</feature>
<feature type="region of interest" description="Disordered" evidence="1">
    <location>
        <begin position="1"/>
        <end position="46"/>
    </location>
</feature>
<feature type="transmembrane region" description="Helical" evidence="2">
    <location>
        <begin position="443"/>
        <end position="463"/>
    </location>
</feature>
<keyword evidence="5" id="KW-1185">Reference proteome</keyword>
<evidence type="ECO:0000256" key="2">
    <source>
        <dbReference type="SAM" id="Phobius"/>
    </source>
</evidence>
<keyword evidence="2" id="KW-0472">Membrane</keyword>
<keyword evidence="2" id="KW-0812">Transmembrane</keyword>
<feature type="transmembrane region" description="Helical" evidence="2">
    <location>
        <begin position="360"/>
        <end position="380"/>
    </location>
</feature>
<evidence type="ECO:0000313" key="4">
    <source>
        <dbReference type="EMBL" id="MFC6153236.1"/>
    </source>
</evidence>
<dbReference type="RefSeq" id="WP_128221091.1">
    <property type="nucleotide sequence ID" value="NZ_CP034929.1"/>
</dbReference>
<sequence length="1394" mass="151033">MGAANGRRRGSVSRSNDDRADHVPVDEDGVQVSGGSGEASDEAMGARRRESRWTQYPVWALLLFFSVLQQPGKTTFDTKLDLTENVAGFMGRALYSWNPMSGMGELQNQAYGYLFPHGLFFWLGDVVGLPGWITQRLWSALLLVLAYEGARRLFIAIDRERARAWLPLLAGLAYAFAPRMLGLSGSLTGEVHPTAMLPWVVLPLVLALSGRFSALHGAAWSGVAVACMGAVNATEVLLSLIMPGLLVLFSCGTSVGRRLMGWWLLALALSTFWWTSSLVVQGKFSPPFLDYIETAATTTQPLGWTNVVRGANHWLSFLQLGGEPWWDGAHQLSTGPLLIVLTGGVAAISLFGLFHPSMPWRVPFAVAALVAAFLLTLGHLHTFGSPLAGTYQSLLDSVLSPFRNVHKLDPVMRLPMALGFAHAVGMASVAVKQGFVAQGWARSATAASTALMVVAGTLLVGSARPLFTQDLRNPGFDQIPETWRDAAAYLGRSTEGRRTWIVPGSSHGIQEWGWTIDEPIQPVAESDWVTRSQVPLAPGSTIRFLDSLEERIQDGTGSPHLADALARSGISHVLARRDINTAVTGSPSDARVEAALSRSPGLREVAMFGSEKNGDPTLVIYKVERTVPLLQAVPTDSLVTLAGGPEDILTAMEAGVLGPTEITVNSAEKEWNDSPDVVGDGYHKRERNFGRVVDAVSHTMTAEEKYRTSRRVHDYGGVGDSQRVVAEYESVKVVRASSSKAYADAADQIRPEFSPYAAIDGEESTYWLSSPWEHPEKQWLEVQFDEPTDLRSLRLLAVVDGMFGTPMRRVRIKVGDRSYERDVDPETGEVVLDLPGGPVERVRVSSIDVFGDSRYGQVGIRELSFEGVDTDRTFVVPDVDATPSSTFSFRTRPHRRPCVELDGGPECDISTARPSEEEQGLNRTFVVGEEASYRLDGTVLARSTWSSTANVDPSKGAVRAEATSVNGWDPAAAGQRAMDGDTSTAWVAAEGEIFPSLEVSWDERRTIDRIALTGTSTTGILPTRAVLVAGDERRTVDLVDGVAEFEKIRTDEVSVSFPMALDGRGVPEGPLAIAELELRGITDLVADWDPTTEVRTKCGDGPALRIDSEKYRTRVVGTQSDVVQGNPMSFEVCDLDVLRLGPGRHSLVSASTDEYAVNSVVIRSLQGRVVTQSEAVAGRALTVTEWEPTRRVIEVGPGQASVLRIPENANLGWRALLDGEELKTLRLDSWQQGYVLPADASGQVVLEYLPDASYRTRMWLGGVMIVGVYALAAVLSLRGVARTRREDVSARIPLWLLRGTWPVRAGAMLVGYLLGGLPVLVGIALGNVLGRRGNRAGLTAAAATMLAAVLQGWSAWRGDGVSVDAADWAAGLAVGVWMVALLEPVLRRRNTHAR</sequence>
<feature type="compositionally biased region" description="Basic and acidic residues" evidence="1">
    <location>
        <begin position="15"/>
        <end position="25"/>
    </location>
</feature>
<feature type="compositionally biased region" description="Basic residues" evidence="1">
    <location>
        <begin position="1"/>
        <end position="11"/>
    </location>
</feature>
<gene>
    <name evidence="4" type="ORF">ACFPWU_06095</name>
</gene>
<dbReference type="InterPro" id="IPR021798">
    <property type="entry name" value="AftD_N"/>
</dbReference>
<feature type="transmembrane region" description="Helical" evidence="2">
    <location>
        <begin position="201"/>
        <end position="224"/>
    </location>
</feature>
<feature type="domain" description="Alpha-(1-&gt;3)-arabinofuranosyltransferase N-terminal GT-C" evidence="3">
    <location>
        <begin position="62"/>
        <end position="712"/>
    </location>
</feature>
<dbReference type="Proteomes" id="UP001596098">
    <property type="component" value="Unassembled WGS sequence"/>
</dbReference>
<dbReference type="Gene3D" id="2.60.120.260">
    <property type="entry name" value="Galactose-binding domain-like"/>
    <property type="match status" value="2"/>
</dbReference>
<feature type="transmembrane region" description="Helical" evidence="2">
    <location>
        <begin position="1258"/>
        <end position="1281"/>
    </location>
</feature>
<name>A0ABW1QUP4_9ACTN</name>